<dbReference type="InterPro" id="IPR006726">
    <property type="entry name" value="PHBA_efflux_AaeB/fusaric-R"/>
</dbReference>
<comment type="subcellular location">
    <subcellularLocation>
        <location evidence="1">Cell membrane</location>
        <topology evidence="1">Multi-pass membrane protein</topology>
    </subcellularLocation>
</comment>
<dbReference type="RefSeq" id="WP_017029638.1">
    <property type="nucleotide sequence ID" value="NZ_CP016177.1"/>
</dbReference>
<evidence type="ECO:0000256" key="1">
    <source>
        <dbReference type="ARBA" id="ARBA00004651"/>
    </source>
</evidence>
<keyword evidence="2" id="KW-0813">Transport</keyword>
<feature type="transmembrane region" description="Helical" evidence="7">
    <location>
        <begin position="140"/>
        <end position="159"/>
    </location>
</feature>
<dbReference type="KEGG" id="vbr:A6E01_04565"/>
<evidence type="ECO:0000256" key="2">
    <source>
        <dbReference type="ARBA" id="ARBA00022448"/>
    </source>
</evidence>
<feature type="transmembrane region" description="Helical" evidence="7">
    <location>
        <begin position="314"/>
        <end position="334"/>
    </location>
</feature>
<dbReference type="AlphaFoldDB" id="A0AAN0XU45"/>
<evidence type="ECO:0000256" key="4">
    <source>
        <dbReference type="ARBA" id="ARBA00022692"/>
    </source>
</evidence>
<evidence type="ECO:0000256" key="5">
    <source>
        <dbReference type="ARBA" id="ARBA00022989"/>
    </source>
</evidence>
<feature type="transmembrane region" description="Helical" evidence="7">
    <location>
        <begin position="443"/>
        <end position="460"/>
    </location>
</feature>
<evidence type="ECO:0000313" key="8">
    <source>
        <dbReference type="EMBL" id="ANO32507.1"/>
    </source>
</evidence>
<reference evidence="8 9" key="1">
    <citation type="submission" date="2016-06" db="EMBL/GenBank/DDBJ databases">
        <title>Adaptive Radiation by Waves of Gene Transfer Leads to Fine-Scale Resource Partitioning in Marine Microbes.</title>
        <authorList>
            <person name="Hehemann J.-H."/>
            <person name="Arevalo P."/>
            <person name="Datta M.S."/>
            <person name="Yu X."/>
            <person name="Corzett C."/>
            <person name="Henschel A."/>
            <person name="Preheim S.P."/>
            <person name="Timberlake S."/>
            <person name="Alm E.J."/>
            <person name="Polz M.F."/>
        </authorList>
    </citation>
    <scope>NUCLEOTIDE SEQUENCE [LARGE SCALE GENOMIC DNA]</scope>
    <source>
        <strain evidence="8 9">FF50</strain>
    </source>
</reference>
<evidence type="ECO:0000313" key="9">
    <source>
        <dbReference type="Proteomes" id="UP000092018"/>
    </source>
</evidence>
<dbReference type="GO" id="GO:0005886">
    <property type="term" value="C:plasma membrane"/>
    <property type="evidence" value="ECO:0007669"/>
    <property type="project" value="UniProtKB-SubCell"/>
</dbReference>
<evidence type="ECO:0000256" key="3">
    <source>
        <dbReference type="ARBA" id="ARBA00022475"/>
    </source>
</evidence>
<feature type="transmembrane region" description="Helical" evidence="7">
    <location>
        <begin position="64"/>
        <end position="81"/>
    </location>
</feature>
<dbReference type="Proteomes" id="UP000092018">
    <property type="component" value="Chromosome 1"/>
</dbReference>
<protein>
    <recommendedName>
        <fullName evidence="10">FUSC family protein</fullName>
    </recommendedName>
</protein>
<dbReference type="EMBL" id="CP016177">
    <property type="protein sequence ID" value="ANO32507.1"/>
    <property type="molecule type" value="Genomic_DNA"/>
</dbReference>
<gene>
    <name evidence="8" type="ORF">A6E01_04565</name>
</gene>
<keyword evidence="4 7" id="KW-0812">Transmembrane</keyword>
<keyword evidence="3" id="KW-1003">Cell membrane</keyword>
<sequence length="466" mass="52714">MSPFAPQLTDQTKTALKVAFAFCLAIAFALYFNLERPYWSAMTVNVLAISDTLTAGKKKARKRLIGTLFGALIGIMLIANFAQDPTWFLAATVLLLALCIYMGSDPVYGYAFTTGFIVCILLAISGGLEGDITLDVAILRLQETFLGLFIYSVVFNLIWPENEEKRFQSEVRLVLDAALPLHQSMVCGTTSDRYHLNEKHLNSVENSAQKALADLLSLPELNDRTPTRKQLIHDHQAKAIWVAKRLLDQAYSLGLSPYEFKILNSAIALIQQSVSKDGCESLPLPTTVTHFYQDNHKDNYQALRRVQYRWRERARNTLVGSASFTSAILFWLYLPIPSGTMFIINSAVCAAVLSNMPQQMIKHWMIGYMVFGVGFLIQYVLLMPAMTEVWQLLTFYFINVFVIYRTFGNPQWLVYRVLGGNLLLMITMAATKPIPVYEITTPVNMLVYVMVALTIVRFYTQLFHRT</sequence>
<dbReference type="PANTHER" id="PTHR30509:SF9">
    <property type="entry name" value="MULTIDRUG RESISTANCE PROTEIN MDTO"/>
    <property type="match status" value="1"/>
</dbReference>
<feature type="transmembrane region" description="Helical" evidence="7">
    <location>
        <begin position="15"/>
        <end position="34"/>
    </location>
</feature>
<dbReference type="PANTHER" id="PTHR30509">
    <property type="entry name" value="P-HYDROXYBENZOIC ACID EFFLUX PUMP SUBUNIT-RELATED"/>
    <property type="match status" value="1"/>
</dbReference>
<proteinExistence type="predicted"/>
<organism evidence="8 9">
    <name type="scientific">Vibrio breoganii</name>
    <dbReference type="NCBI Taxonomy" id="553239"/>
    <lineage>
        <taxon>Bacteria</taxon>
        <taxon>Pseudomonadati</taxon>
        <taxon>Pseudomonadota</taxon>
        <taxon>Gammaproteobacteria</taxon>
        <taxon>Vibrionales</taxon>
        <taxon>Vibrionaceae</taxon>
        <taxon>Vibrio</taxon>
    </lineage>
</organism>
<dbReference type="Pfam" id="PF04632">
    <property type="entry name" value="FUSC"/>
    <property type="match status" value="1"/>
</dbReference>
<feature type="transmembrane region" description="Helical" evidence="7">
    <location>
        <begin position="389"/>
        <end position="406"/>
    </location>
</feature>
<evidence type="ECO:0000256" key="7">
    <source>
        <dbReference type="SAM" id="Phobius"/>
    </source>
</evidence>
<dbReference type="GO" id="GO:0022857">
    <property type="term" value="F:transmembrane transporter activity"/>
    <property type="evidence" value="ECO:0007669"/>
    <property type="project" value="InterPro"/>
</dbReference>
<feature type="transmembrane region" description="Helical" evidence="7">
    <location>
        <begin position="110"/>
        <end position="128"/>
    </location>
</feature>
<evidence type="ECO:0000256" key="6">
    <source>
        <dbReference type="ARBA" id="ARBA00023136"/>
    </source>
</evidence>
<name>A0AAN0XU45_9VIBR</name>
<feature type="transmembrane region" description="Helical" evidence="7">
    <location>
        <begin position="364"/>
        <end position="383"/>
    </location>
</feature>
<feature type="transmembrane region" description="Helical" evidence="7">
    <location>
        <begin position="87"/>
        <end position="103"/>
    </location>
</feature>
<evidence type="ECO:0008006" key="10">
    <source>
        <dbReference type="Google" id="ProtNLM"/>
    </source>
</evidence>
<keyword evidence="5 7" id="KW-1133">Transmembrane helix</keyword>
<accession>A0AAN0XU45</accession>
<keyword evidence="6 7" id="KW-0472">Membrane</keyword>